<gene>
    <name evidence="2" type="ORF">CHLNCDRAFT_144612</name>
</gene>
<dbReference type="KEGG" id="cvr:CHLNCDRAFT_144612"/>
<dbReference type="STRING" id="554065.E1ZUR8"/>
<evidence type="ECO:0000313" key="3">
    <source>
        <dbReference type="Proteomes" id="UP000008141"/>
    </source>
</evidence>
<dbReference type="OrthoDB" id="29024at2759"/>
<feature type="compositionally biased region" description="Basic and acidic residues" evidence="1">
    <location>
        <begin position="151"/>
        <end position="161"/>
    </location>
</feature>
<dbReference type="GO" id="GO:0006397">
    <property type="term" value="P:mRNA processing"/>
    <property type="evidence" value="ECO:0007669"/>
    <property type="project" value="InterPro"/>
</dbReference>
<dbReference type="GeneID" id="17349860"/>
<dbReference type="InParanoid" id="E1ZUR8"/>
<dbReference type="AlphaFoldDB" id="E1ZUR8"/>
<name>E1ZUR8_CHLVA</name>
<dbReference type="PANTHER" id="PTHR21597">
    <property type="entry name" value="THO2 PROTEIN"/>
    <property type="match status" value="1"/>
</dbReference>
<proteinExistence type="predicted"/>
<dbReference type="PANTHER" id="PTHR21597:SF0">
    <property type="entry name" value="THO COMPLEX SUBUNIT 2"/>
    <property type="match status" value="1"/>
</dbReference>
<dbReference type="GO" id="GO:0000445">
    <property type="term" value="C:THO complex part of transcription export complex"/>
    <property type="evidence" value="ECO:0007669"/>
    <property type="project" value="TreeGrafter"/>
</dbReference>
<evidence type="ECO:0000256" key="1">
    <source>
        <dbReference type="SAM" id="MobiDB-lite"/>
    </source>
</evidence>
<dbReference type="RefSeq" id="XP_005842559.1">
    <property type="nucleotide sequence ID" value="XM_005842502.1"/>
</dbReference>
<dbReference type="GO" id="GO:0003729">
    <property type="term" value="F:mRNA binding"/>
    <property type="evidence" value="ECO:0007669"/>
    <property type="project" value="TreeGrafter"/>
</dbReference>
<reference evidence="2 3" key="1">
    <citation type="journal article" date="2010" name="Plant Cell">
        <title>The Chlorella variabilis NC64A genome reveals adaptation to photosymbiosis, coevolution with viruses, and cryptic sex.</title>
        <authorList>
            <person name="Blanc G."/>
            <person name="Duncan G."/>
            <person name="Agarkova I."/>
            <person name="Borodovsky M."/>
            <person name="Gurnon J."/>
            <person name="Kuo A."/>
            <person name="Lindquist E."/>
            <person name="Lucas S."/>
            <person name="Pangilinan J."/>
            <person name="Polle J."/>
            <person name="Salamov A."/>
            <person name="Terry A."/>
            <person name="Yamada T."/>
            <person name="Dunigan D.D."/>
            <person name="Grigoriev I.V."/>
            <person name="Claverie J.M."/>
            <person name="Van Etten J.L."/>
        </authorList>
    </citation>
    <scope>NUCLEOTIDE SEQUENCE [LARGE SCALE GENOMIC DNA]</scope>
    <source>
        <strain evidence="2 3">NC64A</strain>
    </source>
</reference>
<keyword evidence="3" id="KW-1185">Reference proteome</keyword>
<feature type="compositionally biased region" description="Low complexity" evidence="1">
    <location>
        <begin position="120"/>
        <end position="150"/>
    </location>
</feature>
<dbReference type="Proteomes" id="UP000008141">
    <property type="component" value="Unassembled WGS sequence"/>
</dbReference>
<dbReference type="EMBL" id="GL434217">
    <property type="protein sequence ID" value="EFN50427.1"/>
    <property type="molecule type" value="Genomic_DNA"/>
</dbReference>
<feature type="non-terminal residue" evidence="2">
    <location>
        <position position="161"/>
    </location>
</feature>
<protein>
    <submittedName>
        <fullName evidence="2">Uncharacterized protein</fullName>
    </submittedName>
</protein>
<feature type="non-terminal residue" evidence="2">
    <location>
        <position position="1"/>
    </location>
</feature>
<evidence type="ECO:0000313" key="2">
    <source>
        <dbReference type="EMBL" id="EFN50427.1"/>
    </source>
</evidence>
<feature type="region of interest" description="Disordered" evidence="1">
    <location>
        <begin position="66"/>
        <end position="161"/>
    </location>
</feature>
<dbReference type="GO" id="GO:0006406">
    <property type="term" value="P:mRNA export from nucleus"/>
    <property type="evidence" value="ECO:0007669"/>
    <property type="project" value="InterPro"/>
</dbReference>
<accession>E1ZUR8</accession>
<sequence>STHLKLIAELYDKCQEVCTQYAEFLQHALGPVDYATLLPSMEDLATVYCIDPELIFSFYRPLIHSIEPPGAPPAPDDDEEGQIAEGGSKQVGTAVPPGAQSAGGGPGAGPEAMEEEGQLEAGEVAASPGEAAAGTAAAGGPAAAPEAAAEAAKRWEELEQQ</sequence>
<organism evidence="3">
    <name type="scientific">Chlorella variabilis</name>
    <name type="common">Green alga</name>
    <dbReference type="NCBI Taxonomy" id="554065"/>
    <lineage>
        <taxon>Eukaryota</taxon>
        <taxon>Viridiplantae</taxon>
        <taxon>Chlorophyta</taxon>
        <taxon>core chlorophytes</taxon>
        <taxon>Trebouxiophyceae</taxon>
        <taxon>Chlorellales</taxon>
        <taxon>Chlorellaceae</taxon>
        <taxon>Chlorella clade</taxon>
        <taxon>Chlorella</taxon>
    </lineage>
</organism>
<dbReference type="InterPro" id="IPR040007">
    <property type="entry name" value="Tho2"/>
</dbReference>